<gene>
    <name evidence="4" type="ORF">FSDG_01959</name>
</gene>
<proteinExistence type="predicted"/>
<dbReference type="PANTHER" id="PTHR37826">
    <property type="entry name" value="FLOTILLIN BAND_7_5 DOMAIN PROTEIN"/>
    <property type="match status" value="1"/>
</dbReference>
<sequence>MALVDIVKYSGTLEEFIWKYPRDDLGTWTQLVVNETQEALLLKDGKICDLFTTGKYILESKNIPILNKIINLPFGGESPFKVEVWFINKRYNLDVKWGTPSPIQLQDAKYKIFIPVRSFGQFGIRIEDSKLFFSKIVGTKTIFTKNEINLFFRGLYLTKIKDMISSYLVKRKISILEINAYISELSDYISDSMKQVFKGYGIELVNFYINDINIPEDDSGVKRLKEALAKRAEMDIVGYNYLQERSFDTLEGAAKNAGTSSNFINSGIGMAMGVGLGNNFSNKVNSNLLINTEEEKIKCIKCGTELKRGAKFCFECGEAQQKKCPNCGALQENQNAKFCSECGIPLVKKCKKCGKVVEENIKFCPECGNRID</sequence>
<dbReference type="EMBL" id="CP007062">
    <property type="protein sequence ID" value="EEO43400.1"/>
    <property type="molecule type" value="Genomic_DNA"/>
</dbReference>
<evidence type="ECO:0008006" key="6">
    <source>
        <dbReference type="Google" id="ProtNLM"/>
    </source>
</evidence>
<dbReference type="PANTHER" id="PTHR37826:SF2">
    <property type="entry name" value="ZINC-RIBBON DOMAIN-CONTAINING PROTEIN"/>
    <property type="match status" value="1"/>
</dbReference>
<evidence type="ECO:0000313" key="4">
    <source>
        <dbReference type="EMBL" id="EEO43400.1"/>
    </source>
</evidence>
<reference evidence="4 5" key="1">
    <citation type="submission" date="2013-11" db="EMBL/GenBank/DDBJ databases">
        <title>The Genome Sequence of Fusobacterium sp. 7_1.</title>
        <authorList>
            <consortium name="The Broad Institute Genome Sequencing Platform"/>
            <person name="Earl A."/>
            <person name="Ward D."/>
            <person name="Feldgarden M."/>
            <person name="Gevers D."/>
            <person name="Strauss J."/>
            <person name="Ambrose C.E."/>
            <person name="Allen-Vercoe E."/>
            <person name="Walker B."/>
            <person name="Young S.K."/>
            <person name="Zeng Q."/>
            <person name="Gargeya S."/>
            <person name="Fitzgerald M."/>
            <person name="Haas B."/>
            <person name="Abouelleil A."/>
            <person name="Alvarado L."/>
            <person name="Arachchi H.M."/>
            <person name="Berlin A.M."/>
            <person name="Chapman S.B."/>
            <person name="Goldberg J."/>
            <person name="Griggs A."/>
            <person name="Gujja S."/>
            <person name="Hansen M."/>
            <person name="Howarth C."/>
            <person name="Imamovic A."/>
            <person name="Larimer J."/>
            <person name="McCowen C."/>
            <person name="Montmayeur A."/>
            <person name="Murphy C."/>
            <person name="Neiman D."/>
            <person name="Pearson M."/>
            <person name="Priest M."/>
            <person name="Roberts A."/>
            <person name="Saif S."/>
            <person name="Shea T."/>
            <person name="Sisk P."/>
            <person name="Sykes S."/>
            <person name="Wortman J."/>
            <person name="Nusbaum C."/>
            <person name="Birren B."/>
        </authorList>
    </citation>
    <scope>NUCLEOTIDE SEQUENCE [LARGE SCALE GENOMIC DNA]</scope>
    <source>
        <strain evidence="4 5">7_1</strain>
    </source>
</reference>
<evidence type="ECO:0000259" key="1">
    <source>
        <dbReference type="Pfam" id="PF12773"/>
    </source>
</evidence>
<dbReference type="InterPro" id="IPR026870">
    <property type="entry name" value="Zinc_ribbon_dom"/>
</dbReference>
<feature type="domain" description="Zinc-ribbon" evidence="2">
    <location>
        <begin position="349"/>
        <end position="370"/>
    </location>
</feature>
<evidence type="ECO:0000259" key="3">
    <source>
        <dbReference type="Pfam" id="PF13421"/>
    </source>
</evidence>
<dbReference type="InterPro" id="IPR025874">
    <property type="entry name" value="DZR"/>
</dbReference>
<dbReference type="AlphaFoldDB" id="A0A140PV55"/>
<dbReference type="Pfam" id="PF12773">
    <property type="entry name" value="DZR"/>
    <property type="match status" value="1"/>
</dbReference>
<feature type="domain" description="SPFH" evidence="3">
    <location>
        <begin position="17"/>
        <end position="233"/>
    </location>
</feature>
<dbReference type="HOGENOM" id="CLU_037108_1_0_0"/>
<dbReference type="SUPFAM" id="SSF117892">
    <property type="entry name" value="Band 7/SPFH domain"/>
    <property type="match status" value="1"/>
</dbReference>
<dbReference type="RefSeq" id="WP_008702332.1">
    <property type="nucleotide sequence ID" value="NZ_AKBT01000001.1"/>
</dbReference>
<protein>
    <recommendedName>
        <fullName evidence="6">Antifreeze protein type I</fullName>
    </recommendedName>
</protein>
<organism evidence="4">
    <name type="scientific">Fusobacterium animalis 7_1</name>
    <dbReference type="NCBI Taxonomy" id="457405"/>
    <lineage>
        <taxon>Bacteria</taxon>
        <taxon>Fusobacteriati</taxon>
        <taxon>Fusobacteriota</taxon>
        <taxon>Fusobacteriia</taxon>
        <taxon>Fusobacteriales</taxon>
        <taxon>Fusobacteriaceae</taxon>
        <taxon>Fusobacterium</taxon>
    </lineage>
</organism>
<dbReference type="Pfam" id="PF13421">
    <property type="entry name" value="Band_7_1"/>
    <property type="match status" value="1"/>
</dbReference>
<dbReference type="InterPro" id="IPR036013">
    <property type="entry name" value="Band_7/SPFH_dom_sf"/>
</dbReference>
<dbReference type="KEGG" id="fne:FSDG_01959"/>
<dbReference type="Pfam" id="PF13240">
    <property type="entry name" value="Zn_Ribbon_1"/>
    <property type="match status" value="1"/>
</dbReference>
<feature type="domain" description="DZANK-type" evidence="1">
    <location>
        <begin position="299"/>
        <end position="343"/>
    </location>
</feature>
<dbReference type="InterPro" id="IPR033880">
    <property type="entry name" value="SPFH_YdjI"/>
</dbReference>
<accession>A0A140PV55</accession>
<name>A0A140PV55_9FUSO</name>
<dbReference type="CDD" id="cd03408">
    <property type="entry name" value="SPFH_like_u1"/>
    <property type="match status" value="1"/>
</dbReference>
<dbReference type="eggNOG" id="COG4260">
    <property type="taxonomic scope" value="Bacteria"/>
</dbReference>
<evidence type="ECO:0000259" key="2">
    <source>
        <dbReference type="Pfam" id="PF13240"/>
    </source>
</evidence>
<evidence type="ECO:0000313" key="5">
    <source>
        <dbReference type="Proteomes" id="UP000002799"/>
    </source>
</evidence>
<dbReference type="Proteomes" id="UP000002799">
    <property type="component" value="Chromosome"/>
</dbReference>